<evidence type="ECO:0000313" key="9">
    <source>
        <dbReference type="Proteomes" id="UP000196027"/>
    </source>
</evidence>
<dbReference type="KEGG" id="ome:OLMES_1950"/>
<evidence type="ECO:0000256" key="2">
    <source>
        <dbReference type="ARBA" id="ARBA00009399"/>
    </source>
</evidence>
<dbReference type="PANTHER" id="PTHR38459:SF1">
    <property type="entry name" value="PROPHAGE BACTOPRENOL-LINKED GLUCOSE TRANSLOCASE HOMOLOG"/>
    <property type="match status" value="1"/>
</dbReference>
<protein>
    <submittedName>
        <fullName evidence="8">GtrA family protein</fullName>
    </submittedName>
</protein>
<name>A0A1Y0I9B6_9GAMM</name>
<comment type="similarity">
    <text evidence="2">Belongs to the GtrA family.</text>
</comment>
<proteinExistence type="inferred from homology"/>
<dbReference type="OrthoDB" id="7060875at2"/>
<evidence type="ECO:0000256" key="1">
    <source>
        <dbReference type="ARBA" id="ARBA00004141"/>
    </source>
</evidence>
<feature type="transmembrane region" description="Helical" evidence="6">
    <location>
        <begin position="36"/>
        <end position="59"/>
    </location>
</feature>
<dbReference type="Pfam" id="PF04138">
    <property type="entry name" value="GtrA_DPMS_TM"/>
    <property type="match status" value="1"/>
</dbReference>
<evidence type="ECO:0000256" key="5">
    <source>
        <dbReference type="ARBA" id="ARBA00023136"/>
    </source>
</evidence>
<accession>A0A1Y0I9B6</accession>
<reference evidence="8 9" key="1">
    <citation type="submission" date="2017-05" db="EMBL/GenBank/DDBJ databases">
        <title>Genomic insights into alkan degradation activity of Oleiphilus messinensis.</title>
        <authorList>
            <person name="Kozyavkin S.A."/>
            <person name="Slesarev A.I."/>
            <person name="Golyshin P.N."/>
            <person name="Korzhenkov A."/>
            <person name="Golyshina O.N."/>
            <person name="Toshchakov S.V."/>
        </authorList>
    </citation>
    <scope>NUCLEOTIDE SEQUENCE [LARGE SCALE GENOMIC DNA]</scope>
    <source>
        <strain evidence="8 9">ME102</strain>
    </source>
</reference>
<organism evidence="8 9">
    <name type="scientific">Oleiphilus messinensis</name>
    <dbReference type="NCBI Taxonomy" id="141451"/>
    <lineage>
        <taxon>Bacteria</taxon>
        <taxon>Pseudomonadati</taxon>
        <taxon>Pseudomonadota</taxon>
        <taxon>Gammaproteobacteria</taxon>
        <taxon>Oceanospirillales</taxon>
        <taxon>Oleiphilaceae</taxon>
        <taxon>Oleiphilus</taxon>
    </lineage>
</organism>
<evidence type="ECO:0000313" key="8">
    <source>
        <dbReference type="EMBL" id="ARU56024.1"/>
    </source>
</evidence>
<feature type="transmembrane region" description="Helical" evidence="6">
    <location>
        <begin position="71"/>
        <end position="97"/>
    </location>
</feature>
<evidence type="ECO:0000259" key="7">
    <source>
        <dbReference type="Pfam" id="PF04138"/>
    </source>
</evidence>
<dbReference type="RefSeq" id="WP_087461060.1">
    <property type="nucleotide sequence ID" value="NZ_CP021425.1"/>
</dbReference>
<evidence type="ECO:0000256" key="3">
    <source>
        <dbReference type="ARBA" id="ARBA00022692"/>
    </source>
</evidence>
<comment type="subcellular location">
    <subcellularLocation>
        <location evidence="1">Membrane</location>
        <topology evidence="1">Multi-pass membrane protein</topology>
    </subcellularLocation>
</comment>
<evidence type="ECO:0000256" key="4">
    <source>
        <dbReference type="ARBA" id="ARBA00022989"/>
    </source>
</evidence>
<dbReference type="Proteomes" id="UP000196027">
    <property type="component" value="Chromosome"/>
</dbReference>
<evidence type="ECO:0000256" key="6">
    <source>
        <dbReference type="SAM" id="Phobius"/>
    </source>
</evidence>
<dbReference type="EMBL" id="CP021425">
    <property type="protein sequence ID" value="ARU56024.1"/>
    <property type="molecule type" value="Genomic_DNA"/>
</dbReference>
<keyword evidence="3 6" id="KW-0812">Transmembrane</keyword>
<dbReference type="AlphaFoldDB" id="A0A1Y0I9B6"/>
<dbReference type="GO" id="GO:0005886">
    <property type="term" value="C:plasma membrane"/>
    <property type="evidence" value="ECO:0007669"/>
    <property type="project" value="TreeGrafter"/>
</dbReference>
<feature type="transmembrane region" description="Helical" evidence="6">
    <location>
        <begin position="12"/>
        <end position="30"/>
    </location>
</feature>
<keyword evidence="5 6" id="KW-0472">Membrane</keyword>
<gene>
    <name evidence="8" type="ORF">OLMES_1950</name>
</gene>
<dbReference type="InterPro" id="IPR007267">
    <property type="entry name" value="GtrA_DPMS_TM"/>
</dbReference>
<dbReference type="PANTHER" id="PTHR38459">
    <property type="entry name" value="PROPHAGE BACTOPRENOL-LINKED GLUCOSE TRANSLOCASE HOMOLOG"/>
    <property type="match status" value="1"/>
</dbReference>
<feature type="domain" description="GtrA/DPMS transmembrane" evidence="7">
    <location>
        <begin position="11"/>
        <end position="131"/>
    </location>
</feature>
<dbReference type="GO" id="GO:0000271">
    <property type="term" value="P:polysaccharide biosynthetic process"/>
    <property type="evidence" value="ECO:0007669"/>
    <property type="project" value="InterPro"/>
</dbReference>
<dbReference type="InterPro" id="IPR051401">
    <property type="entry name" value="GtrA_CellWall_Glycosyl"/>
</dbReference>
<keyword evidence="9" id="KW-1185">Reference proteome</keyword>
<keyword evidence="4 6" id="KW-1133">Transmembrane helix</keyword>
<sequence>MTVVLSSEFARFIVVGGFAAGVNFVSRVIYNQFVGFSLAIILAYLSGMVTAYLLSRWFVFSPSGNATVRELFFFTLVNMLAVLQTWLVSMLLYFFVLDWLNVNAFKKEISHAIGIMVPVFSSYLGHKYFTFKPAHNDESNA</sequence>